<evidence type="ECO:0000313" key="2">
    <source>
        <dbReference type="Proteomes" id="UP000693946"/>
    </source>
</evidence>
<reference evidence="1 2" key="1">
    <citation type="journal article" date="2021" name="Sci. Rep.">
        <title>Chromosome anchoring in Senegalese sole (Solea senegalensis) reveals sex-associated markers and genome rearrangements in flatfish.</title>
        <authorList>
            <person name="Guerrero-Cozar I."/>
            <person name="Gomez-Garrido J."/>
            <person name="Berbel C."/>
            <person name="Martinez-Blanch J.F."/>
            <person name="Alioto T."/>
            <person name="Claros M.G."/>
            <person name="Gagnaire P.A."/>
            <person name="Manchado M."/>
        </authorList>
    </citation>
    <scope>NUCLEOTIDE SEQUENCE [LARGE SCALE GENOMIC DNA]</scope>
    <source>
        <strain evidence="1">Sse05_10M</strain>
    </source>
</reference>
<name>A0AAV6R6D0_SOLSE</name>
<proteinExistence type="predicted"/>
<comment type="caution">
    <text evidence="1">The sequence shown here is derived from an EMBL/GenBank/DDBJ whole genome shotgun (WGS) entry which is preliminary data.</text>
</comment>
<dbReference type="AlphaFoldDB" id="A0AAV6R6D0"/>
<dbReference type="Proteomes" id="UP000693946">
    <property type="component" value="Linkage Group LG20"/>
</dbReference>
<accession>A0AAV6R6D0</accession>
<dbReference type="EMBL" id="JAGKHQ010000013">
    <property type="protein sequence ID" value="KAG7500996.1"/>
    <property type="molecule type" value="Genomic_DNA"/>
</dbReference>
<keyword evidence="2" id="KW-1185">Reference proteome</keyword>
<gene>
    <name evidence="1" type="ORF">JOB18_036988</name>
</gene>
<organism evidence="1 2">
    <name type="scientific">Solea senegalensis</name>
    <name type="common">Senegalese sole</name>
    <dbReference type="NCBI Taxonomy" id="28829"/>
    <lineage>
        <taxon>Eukaryota</taxon>
        <taxon>Metazoa</taxon>
        <taxon>Chordata</taxon>
        <taxon>Craniata</taxon>
        <taxon>Vertebrata</taxon>
        <taxon>Euteleostomi</taxon>
        <taxon>Actinopterygii</taxon>
        <taxon>Neopterygii</taxon>
        <taxon>Teleostei</taxon>
        <taxon>Neoteleostei</taxon>
        <taxon>Acanthomorphata</taxon>
        <taxon>Carangaria</taxon>
        <taxon>Pleuronectiformes</taxon>
        <taxon>Pleuronectoidei</taxon>
        <taxon>Soleidae</taxon>
        <taxon>Solea</taxon>
    </lineage>
</organism>
<evidence type="ECO:0000313" key="1">
    <source>
        <dbReference type="EMBL" id="KAG7500996.1"/>
    </source>
</evidence>
<sequence length="143" mass="15497">MSACLNPQSHAAQRGFLGSLSLSLSVEASLPSSCVSSILALSSSRCYCNDWTDGARDAEPPCEWAERAAGTVRGAESLRRKVCVTADVMFLLCERDRADDEKQSFIESTTNMTDDAVFCSTCSDEVCAQRVIVVPQGQHQQLL</sequence>
<protein>
    <submittedName>
        <fullName evidence="1">Uncharacterized protein</fullName>
    </submittedName>
</protein>